<dbReference type="PANTHER" id="PTHR43133">
    <property type="entry name" value="RNA POLYMERASE ECF-TYPE SIGMA FACTO"/>
    <property type="match status" value="1"/>
</dbReference>
<dbReference type="InterPro" id="IPR014327">
    <property type="entry name" value="RNA_pol_sigma70_bacteroid"/>
</dbReference>
<accession>A0ABP9AC75</accession>
<reference evidence="8" key="1">
    <citation type="journal article" date="2019" name="Int. J. Syst. Evol. Microbiol.">
        <title>The Global Catalogue of Microorganisms (GCM) 10K type strain sequencing project: providing services to taxonomists for standard genome sequencing and annotation.</title>
        <authorList>
            <consortium name="The Broad Institute Genomics Platform"/>
            <consortium name="The Broad Institute Genome Sequencing Center for Infectious Disease"/>
            <person name="Wu L."/>
            <person name="Ma J."/>
        </authorList>
    </citation>
    <scope>NUCLEOTIDE SEQUENCE [LARGE SCALE GENOMIC DNA]</scope>
    <source>
        <strain evidence="8">JCM 18200</strain>
    </source>
</reference>
<dbReference type="SUPFAM" id="SSF88946">
    <property type="entry name" value="Sigma2 domain of RNA polymerase sigma factors"/>
    <property type="match status" value="1"/>
</dbReference>
<evidence type="ECO:0000259" key="6">
    <source>
        <dbReference type="Pfam" id="PF08281"/>
    </source>
</evidence>
<keyword evidence="8" id="KW-1185">Reference proteome</keyword>
<evidence type="ECO:0008006" key="9">
    <source>
        <dbReference type="Google" id="ProtNLM"/>
    </source>
</evidence>
<dbReference type="Gene3D" id="1.10.1740.10">
    <property type="match status" value="1"/>
</dbReference>
<dbReference type="NCBIfam" id="TIGR02937">
    <property type="entry name" value="sigma70-ECF"/>
    <property type="match status" value="1"/>
</dbReference>
<dbReference type="SUPFAM" id="SSF88659">
    <property type="entry name" value="Sigma3 and sigma4 domains of RNA polymerase sigma factors"/>
    <property type="match status" value="1"/>
</dbReference>
<organism evidence="7 8">
    <name type="scientific">Olivibacter ginsenosidimutans</name>
    <dbReference type="NCBI Taxonomy" id="1176537"/>
    <lineage>
        <taxon>Bacteria</taxon>
        <taxon>Pseudomonadati</taxon>
        <taxon>Bacteroidota</taxon>
        <taxon>Sphingobacteriia</taxon>
        <taxon>Sphingobacteriales</taxon>
        <taxon>Sphingobacteriaceae</taxon>
        <taxon>Olivibacter</taxon>
    </lineage>
</organism>
<comment type="similarity">
    <text evidence="1">Belongs to the sigma-70 factor family. ECF subfamily.</text>
</comment>
<proteinExistence type="inferred from homology"/>
<keyword evidence="3" id="KW-0731">Sigma factor</keyword>
<sequence length="174" mass="21140">METGQWTFQKIASFKRLFQFYWERVFAHCLFYSKDLNTSKDLTQNIFLDLWERGKEFPDQESLEKYLSRCAKYQVLNYFHYQNTTQRCPIEDIPEQPDYRNNPEYLFQYKQLAENLERLIDSLREPCRTVFCMSRKQNLSHKAISNQMGISISTVEYHMSNALRYLRKQLEAQR</sequence>
<dbReference type="InterPro" id="IPR007627">
    <property type="entry name" value="RNA_pol_sigma70_r2"/>
</dbReference>
<evidence type="ECO:0000256" key="4">
    <source>
        <dbReference type="ARBA" id="ARBA00023163"/>
    </source>
</evidence>
<evidence type="ECO:0000313" key="8">
    <source>
        <dbReference type="Proteomes" id="UP001501411"/>
    </source>
</evidence>
<protein>
    <recommendedName>
        <fullName evidence="9">RNA polymerase sigma-70 factor</fullName>
    </recommendedName>
</protein>
<dbReference type="Gene3D" id="1.10.10.10">
    <property type="entry name" value="Winged helix-like DNA-binding domain superfamily/Winged helix DNA-binding domain"/>
    <property type="match status" value="1"/>
</dbReference>
<evidence type="ECO:0000256" key="2">
    <source>
        <dbReference type="ARBA" id="ARBA00023015"/>
    </source>
</evidence>
<feature type="domain" description="RNA polymerase sigma-70 region 2" evidence="5">
    <location>
        <begin position="23"/>
        <end position="82"/>
    </location>
</feature>
<dbReference type="Pfam" id="PF04542">
    <property type="entry name" value="Sigma70_r2"/>
    <property type="match status" value="1"/>
</dbReference>
<dbReference type="InterPro" id="IPR013325">
    <property type="entry name" value="RNA_pol_sigma_r2"/>
</dbReference>
<gene>
    <name evidence="7" type="ORF">GCM10023231_01800</name>
</gene>
<evidence type="ECO:0000256" key="1">
    <source>
        <dbReference type="ARBA" id="ARBA00010641"/>
    </source>
</evidence>
<name>A0ABP9AC75_9SPHI</name>
<dbReference type="RefSeq" id="WP_345229797.1">
    <property type="nucleotide sequence ID" value="NZ_BAABIQ010000002.1"/>
</dbReference>
<dbReference type="Proteomes" id="UP001501411">
    <property type="component" value="Unassembled WGS sequence"/>
</dbReference>
<evidence type="ECO:0000313" key="7">
    <source>
        <dbReference type="EMBL" id="GAA4778848.1"/>
    </source>
</evidence>
<dbReference type="InterPro" id="IPR036388">
    <property type="entry name" value="WH-like_DNA-bd_sf"/>
</dbReference>
<dbReference type="InterPro" id="IPR039425">
    <property type="entry name" value="RNA_pol_sigma-70-like"/>
</dbReference>
<keyword evidence="2" id="KW-0805">Transcription regulation</keyword>
<dbReference type="InterPro" id="IPR013324">
    <property type="entry name" value="RNA_pol_sigma_r3/r4-like"/>
</dbReference>
<dbReference type="Pfam" id="PF08281">
    <property type="entry name" value="Sigma70_r4_2"/>
    <property type="match status" value="1"/>
</dbReference>
<dbReference type="PANTHER" id="PTHR43133:SF46">
    <property type="entry name" value="RNA POLYMERASE SIGMA-70 FACTOR ECF SUBFAMILY"/>
    <property type="match status" value="1"/>
</dbReference>
<comment type="caution">
    <text evidence="7">The sequence shown here is derived from an EMBL/GenBank/DDBJ whole genome shotgun (WGS) entry which is preliminary data.</text>
</comment>
<dbReference type="InterPro" id="IPR014284">
    <property type="entry name" value="RNA_pol_sigma-70_dom"/>
</dbReference>
<feature type="domain" description="RNA polymerase sigma factor 70 region 4 type 2" evidence="6">
    <location>
        <begin position="114"/>
        <end position="165"/>
    </location>
</feature>
<dbReference type="NCBIfam" id="TIGR02985">
    <property type="entry name" value="Sig70_bacteroi1"/>
    <property type="match status" value="1"/>
</dbReference>
<evidence type="ECO:0000259" key="5">
    <source>
        <dbReference type="Pfam" id="PF04542"/>
    </source>
</evidence>
<dbReference type="InterPro" id="IPR013249">
    <property type="entry name" value="RNA_pol_sigma70_r4_t2"/>
</dbReference>
<evidence type="ECO:0000256" key="3">
    <source>
        <dbReference type="ARBA" id="ARBA00023082"/>
    </source>
</evidence>
<dbReference type="EMBL" id="BAABIQ010000002">
    <property type="protein sequence ID" value="GAA4778848.1"/>
    <property type="molecule type" value="Genomic_DNA"/>
</dbReference>
<keyword evidence="4" id="KW-0804">Transcription</keyword>